<dbReference type="Pfam" id="PF26571">
    <property type="entry name" value="VldE"/>
    <property type="match status" value="1"/>
</dbReference>
<evidence type="ECO:0000313" key="3">
    <source>
        <dbReference type="EMBL" id="PGH16863.1"/>
    </source>
</evidence>
<accession>A0A2B7Y745</accession>
<dbReference type="EMBL" id="PDNB01000014">
    <property type="protein sequence ID" value="PGH16863.1"/>
    <property type="molecule type" value="Genomic_DNA"/>
</dbReference>
<gene>
    <name evidence="3" type="ORF">AJ79_01507</name>
</gene>
<keyword evidence="4" id="KW-1185">Reference proteome</keyword>
<comment type="caution">
    <text evidence="3">The sequence shown here is derived from an EMBL/GenBank/DDBJ whole genome shotgun (WGS) entry which is preliminary data.</text>
</comment>
<proteinExistence type="predicted"/>
<dbReference type="Proteomes" id="UP000223968">
    <property type="component" value="Unassembled WGS sequence"/>
</dbReference>
<feature type="signal peptide" evidence="1">
    <location>
        <begin position="1"/>
        <end position="17"/>
    </location>
</feature>
<dbReference type="OrthoDB" id="2251794at2759"/>
<organism evidence="3 4">
    <name type="scientific">Helicocarpus griseus UAMH5409</name>
    <dbReference type="NCBI Taxonomy" id="1447875"/>
    <lineage>
        <taxon>Eukaryota</taxon>
        <taxon>Fungi</taxon>
        <taxon>Dikarya</taxon>
        <taxon>Ascomycota</taxon>
        <taxon>Pezizomycotina</taxon>
        <taxon>Eurotiomycetes</taxon>
        <taxon>Eurotiomycetidae</taxon>
        <taxon>Onygenales</taxon>
        <taxon>Ajellomycetaceae</taxon>
        <taxon>Helicocarpus</taxon>
    </lineage>
</organism>
<dbReference type="STRING" id="1447875.A0A2B7Y745"/>
<reference evidence="3 4" key="1">
    <citation type="submission" date="2017-10" db="EMBL/GenBank/DDBJ databases">
        <title>Comparative genomics in systemic dimorphic fungi from Ajellomycetaceae.</title>
        <authorList>
            <person name="Munoz J.F."/>
            <person name="Mcewen J.G."/>
            <person name="Clay O.K."/>
            <person name="Cuomo C.A."/>
        </authorList>
    </citation>
    <scope>NUCLEOTIDE SEQUENCE [LARGE SCALE GENOMIC DNA]</scope>
    <source>
        <strain evidence="3 4">UAMH5409</strain>
    </source>
</reference>
<keyword evidence="1" id="KW-0732">Signal</keyword>
<feature type="domain" description="ARB-07466-like C-terminal" evidence="2">
    <location>
        <begin position="69"/>
        <end position="174"/>
    </location>
</feature>
<dbReference type="InterPro" id="IPR058593">
    <property type="entry name" value="ARB_07466-like_C"/>
</dbReference>
<protein>
    <recommendedName>
        <fullName evidence="2">ARB-07466-like C-terminal domain-containing protein</fullName>
    </recommendedName>
</protein>
<name>A0A2B7Y745_9EURO</name>
<evidence type="ECO:0000313" key="4">
    <source>
        <dbReference type="Proteomes" id="UP000223968"/>
    </source>
</evidence>
<dbReference type="AlphaFoldDB" id="A0A2B7Y745"/>
<evidence type="ECO:0000256" key="1">
    <source>
        <dbReference type="SAM" id="SignalP"/>
    </source>
</evidence>
<sequence length="184" mass="20118">MRFFPLALSLSAGLVAAQNSCSVYDVAGTCISTEECAAAGKTSTPNFCPNDPADVQCCTTTPNPEIPTSNCQPHVVEHGKTILEANKGAVHVVWCYANKSGEHGKGLALDFMVGSYNPKGQVLAEWVMENHESLDVMYIIWGQKIWNPSNGEAPTPWENWRDMEDRGSVTDNHWDHPHVSFNAA</sequence>
<feature type="chain" id="PRO_5013265005" description="ARB-07466-like C-terminal domain-containing protein" evidence="1">
    <location>
        <begin position="18"/>
        <end position="184"/>
    </location>
</feature>
<evidence type="ECO:0000259" key="2">
    <source>
        <dbReference type="Pfam" id="PF26571"/>
    </source>
</evidence>